<keyword evidence="2" id="KW-0813">Transport</keyword>
<feature type="transmembrane region" description="Helical" evidence="7">
    <location>
        <begin position="178"/>
        <end position="197"/>
    </location>
</feature>
<keyword evidence="5 7" id="KW-0472">Membrane</keyword>
<feature type="transmembrane region" description="Helical" evidence="7">
    <location>
        <begin position="261"/>
        <end position="281"/>
    </location>
</feature>
<dbReference type="AlphaFoldDB" id="A0A8H3YHI9"/>
<dbReference type="GO" id="GO:0005886">
    <property type="term" value="C:plasma membrane"/>
    <property type="evidence" value="ECO:0007669"/>
    <property type="project" value="TreeGrafter"/>
</dbReference>
<feature type="transmembrane region" description="Helical" evidence="7">
    <location>
        <begin position="726"/>
        <end position="746"/>
    </location>
</feature>
<feature type="transmembrane region" description="Helical" evidence="7">
    <location>
        <begin position="153"/>
        <end position="172"/>
    </location>
</feature>
<keyword evidence="9" id="KW-1185">Reference proteome</keyword>
<name>A0A8H3YHI9_9TREE</name>
<dbReference type="OrthoDB" id="28755at2759"/>
<feature type="region of interest" description="Disordered" evidence="6">
    <location>
        <begin position="41"/>
        <end position="60"/>
    </location>
</feature>
<feature type="compositionally biased region" description="Basic and acidic residues" evidence="6">
    <location>
        <begin position="577"/>
        <end position="591"/>
    </location>
</feature>
<dbReference type="Gene3D" id="1.20.1250.20">
    <property type="entry name" value="MFS general substrate transporter like domains"/>
    <property type="match status" value="1"/>
</dbReference>
<feature type="transmembrane region" description="Helical" evidence="7">
    <location>
        <begin position="237"/>
        <end position="255"/>
    </location>
</feature>
<feature type="region of interest" description="Disordered" evidence="6">
    <location>
        <begin position="1"/>
        <end position="33"/>
    </location>
</feature>
<dbReference type="EMBL" id="BLZA01000053">
    <property type="protein sequence ID" value="GHJ90040.1"/>
    <property type="molecule type" value="Genomic_DNA"/>
</dbReference>
<feature type="compositionally biased region" description="Basic and acidic residues" evidence="6">
    <location>
        <begin position="538"/>
        <end position="567"/>
    </location>
</feature>
<dbReference type="SUPFAM" id="SSF103473">
    <property type="entry name" value="MFS general substrate transporter"/>
    <property type="match status" value="1"/>
</dbReference>
<reference evidence="8" key="1">
    <citation type="submission" date="2020-07" db="EMBL/GenBank/DDBJ databases">
        <title>Draft Genome Sequence of a Deep-Sea Yeast, Naganishia (Cryptococcus) liquefaciens strain N6.</title>
        <authorList>
            <person name="Han Y.W."/>
            <person name="Kajitani R."/>
            <person name="Morimoto H."/>
            <person name="Parhat M."/>
            <person name="Tsubouchi H."/>
            <person name="Bakenova O."/>
            <person name="Ogata M."/>
            <person name="Argunhan B."/>
            <person name="Aoki R."/>
            <person name="Kajiwara S."/>
            <person name="Itoh T."/>
            <person name="Iwasaki H."/>
        </authorList>
    </citation>
    <scope>NUCLEOTIDE SEQUENCE</scope>
    <source>
        <strain evidence="8">N6</strain>
    </source>
</reference>
<organism evidence="8 9">
    <name type="scientific">Naganishia liquefaciens</name>
    <dbReference type="NCBI Taxonomy" id="104408"/>
    <lineage>
        <taxon>Eukaryota</taxon>
        <taxon>Fungi</taxon>
        <taxon>Dikarya</taxon>
        <taxon>Basidiomycota</taxon>
        <taxon>Agaricomycotina</taxon>
        <taxon>Tremellomycetes</taxon>
        <taxon>Filobasidiales</taxon>
        <taxon>Filobasidiaceae</taxon>
        <taxon>Naganishia</taxon>
    </lineage>
</organism>
<evidence type="ECO:0000256" key="1">
    <source>
        <dbReference type="ARBA" id="ARBA00004141"/>
    </source>
</evidence>
<dbReference type="GO" id="GO:0008506">
    <property type="term" value="F:sucrose:proton symporter activity"/>
    <property type="evidence" value="ECO:0007669"/>
    <property type="project" value="TreeGrafter"/>
</dbReference>
<dbReference type="PANTHER" id="PTHR19432">
    <property type="entry name" value="SUGAR TRANSPORTER"/>
    <property type="match status" value="1"/>
</dbReference>
<dbReference type="Proteomes" id="UP000620104">
    <property type="component" value="Unassembled WGS sequence"/>
</dbReference>
<feature type="transmembrane region" description="Helical" evidence="7">
    <location>
        <begin position="827"/>
        <end position="844"/>
    </location>
</feature>
<dbReference type="Pfam" id="PF13347">
    <property type="entry name" value="MFS_2"/>
    <property type="match status" value="1"/>
</dbReference>
<feature type="compositionally biased region" description="Basic and acidic residues" evidence="6">
    <location>
        <begin position="684"/>
        <end position="693"/>
    </location>
</feature>
<sequence>MTGAGFSLPAAADSDSDFDTGSESDGPLQTIHVGPSAEGIQMSELGEGDGNGHEMRRRRGRSLKERRVEWVGKPYVVGPEYLKMPLLTIGMLGLQCVWSIEMGYASPYLLELGLSKSLMSLVFVAGPLSGLVMQPIIGVLADRSKSRWGRRRPFMLAGCAVSVFAMMLLAWAREVSGWFGGGNGFAIALAVWAIYLIDFSINAVQATDRALVVDILPPSQQEQGNAWAGRMFGTGSLAGFYVGNINLLALFPILGKTQLQVLSFLTSVTLMATHGLTAYSVKERVLLRDNRKSSQGNLTSTIRDIWKNIFTLPPAIRSICYTQFFAWIGWFPILFYTSVWVGEIYTREAIAGGRSPDDPDLAADATRAGSRALFLNAIVNLLTSVFLPFLVSSSGIRTEPAPVSTYRTSSPQAPSSEGLTVRASRLMQKLDKIRAIIKVPSRLRLQLPIAGFTLIRAWILGQIVFAATMFATWFAGSVWSAQAIICVNGFCWGVAQWAPFSLLGELILLDTTPAEGSDAALPVINMIDRSREASLALDRSHPAGDSNHDLPRIIFDRRDSETGKGREEEEALMNNYEIDHEGNHEYREASRRRSLSPSFIRPTHNRSTSTSVDLTPRLAESRNRTPSGSRRGSHDLDETTLGMNGRLSRSGLAHEVNRSSLSGSEGKHEIGDDFFDPNFPGEPYGEHEEEHNGHARQPMPLRRPSRKPKSNGTAEKAGVILGIHNIFIVVPQFLVTFLSAIIFYIMEPTRPSLPGHLPSPPNIPLSGNVTLSVPEDGITLVSDEEGSLVRAVKLLARATREAFRIRSEDEGRELEAHITSGTDSVGFIFRLGGISAGIAAFMLYRMSKRFGQEPL</sequence>
<dbReference type="PANTHER" id="PTHR19432:SF91">
    <property type="entry name" value="GENERAL ALPHA-GLUCOSIDE PERMEASE"/>
    <property type="match status" value="1"/>
</dbReference>
<feature type="transmembrane region" description="Helical" evidence="7">
    <location>
        <begin position="479"/>
        <end position="498"/>
    </location>
</feature>
<feature type="transmembrane region" description="Helical" evidence="7">
    <location>
        <begin position="120"/>
        <end position="141"/>
    </location>
</feature>
<dbReference type="InterPro" id="IPR036259">
    <property type="entry name" value="MFS_trans_sf"/>
</dbReference>
<keyword evidence="3 7" id="KW-0812">Transmembrane</keyword>
<comment type="caution">
    <text evidence="8">The sequence shown here is derived from an EMBL/GenBank/DDBJ whole genome shotgun (WGS) entry which is preliminary data.</text>
</comment>
<evidence type="ECO:0000256" key="4">
    <source>
        <dbReference type="ARBA" id="ARBA00022989"/>
    </source>
</evidence>
<comment type="subcellular location">
    <subcellularLocation>
        <location evidence="1">Membrane</location>
        <topology evidence="1">Multi-pass membrane protein</topology>
    </subcellularLocation>
</comment>
<accession>A0A8H3YHI9</accession>
<feature type="transmembrane region" description="Helical" evidence="7">
    <location>
        <begin position="447"/>
        <end position="473"/>
    </location>
</feature>
<evidence type="ECO:0000256" key="6">
    <source>
        <dbReference type="SAM" id="MobiDB-lite"/>
    </source>
</evidence>
<feature type="transmembrane region" description="Helical" evidence="7">
    <location>
        <begin position="324"/>
        <end position="342"/>
    </location>
</feature>
<evidence type="ECO:0000256" key="3">
    <source>
        <dbReference type="ARBA" id="ARBA00022692"/>
    </source>
</evidence>
<proteinExistence type="predicted"/>
<evidence type="ECO:0000256" key="5">
    <source>
        <dbReference type="ARBA" id="ARBA00023136"/>
    </source>
</evidence>
<keyword evidence="4 7" id="KW-1133">Transmembrane helix</keyword>
<feature type="transmembrane region" description="Helical" evidence="7">
    <location>
        <begin position="373"/>
        <end position="391"/>
    </location>
</feature>
<gene>
    <name evidence="8" type="ORF">NliqN6_6442</name>
</gene>
<evidence type="ECO:0000256" key="7">
    <source>
        <dbReference type="SAM" id="Phobius"/>
    </source>
</evidence>
<protein>
    <recommendedName>
        <fullName evidence="10">MFS transporter</fullName>
    </recommendedName>
</protein>
<evidence type="ECO:0000256" key="2">
    <source>
        <dbReference type="ARBA" id="ARBA00022448"/>
    </source>
</evidence>
<feature type="region of interest" description="Disordered" evidence="6">
    <location>
        <begin position="538"/>
        <end position="713"/>
    </location>
</feature>
<evidence type="ECO:0000313" key="8">
    <source>
        <dbReference type="EMBL" id="GHJ90040.1"/>
    </source>
</evidence>
<evidence type="ECO:0000313" key="9">
    <source>
        <dbReference type="Proteomes" id="UP000620104"/>
    </source>
</evidence>
<evidence type="ECO:0008006" key="10">
    <source>
        <dbReference type="Google" id="ProtNLM"/>
    </source>
</evidence>